<comment type="caution">
    <text evidence="18">The sequence shown here is derived from an EMBL/GenBank/DDBJ whole genome shotgun (WGS) entry which is preliminary data.</text>
</comment>
<dbReference type="NCBIfam" id="NF000648">
    <property type="entry name" value="PRK00026.1"/>
    <property type="match status" value="1"/>
</dbReference>
<evidence type="ECO:0000313" key="19">
    <source>
        <dbReference type="Proteomes" id="UP001190925"/>
    </source>
</evidence>
<dbReference type="PANTHER" id="PTHR46417">
    <property type="entry name" value="TRNA (GUANINE-N(1)-)-METHYLTRANSFERASE"/>
    <property type="match status" value="1"/>
</dbReference>
<evidence type="ECO:0000256" key="3">
    <source>
        <dbReference type="ARBA" id="ARBA00007630"/>
    </source>
</evidence>
<keyword evidence="10 15" id="KW-0949">S-adenosyl-L-methionine</keyword>
<dbReference type="InterPro" id="IPR029028">
    <property type="entry name" value="Alpha/beta_knot_MTases"/>
</dbReference>
<evidence type="ECO:0000256" key="15">
    <source>
        <dbReference type="HAMAP-Rule" id="MF_00605"/>
    </source>
</evidence>
<dbReference type="SUPFAM" id="SSF75217">
    <property type="entry name" value="alpha/beta knot"/>
    <property type="match status" value="1"/>
</dbReference>
<comment type="catalytic activity">
    <reaction evidence="14 15 16">
        <text>guanosine(37) in tRNA + S-adenosyl-L-methionine = N(1)-methylguanosine(37) in tRNA + S-adenosyl-L-homocysteine + H(+)</text>
        <dbReference type="Rhea" id="RHEA:36899"/>
        <dbReference type="Rhea" id="RHEA-COMP:10145"/>
        <dbReference type="Rhea" id="RHEA-COMP:10147"/>
        <dbReference type="ChEBI" id="CHEBI:15378"/>
        <dbReference type="ChEBI" id="CHEBI:57856"/>
        <dbReference type="ChEBI" id="CHEBI:59789"/>
        <dbReference type="ChEBI" id="CHEBI:73542"/>
        <dbReference type="ChEBI" id="CHEBI:74269"/>
        <dbReference type="EC" id="2.1.1.228"/>
    </reaction>
</comment>
<dbReference type="NCBIfam" id="TIGR00088">
    <property type="entry name" value="trmD"/>
    <property type="match status" value="1"/>
</dbReference>
<keyword evidence="8 15" id="KW-0489">Methyltransferase</keyword>
<reference evidence="18 19" key="1">
    <citation type="journal article" date="2018" name="bioRxiv">
        <title>Evidence of independent acquisition and adaption of ultra-small bacteria to human hosts across the highly diverse yet reduced genomes of the phylum Saccharibacteria.</title>
        <authorList>
            <person name="McLean J.S."/>
            <person name="Bor B."/>
            <person name="To T.T."/>
            <person name="Liu Q."/>
            <person name="Kearns K.A."/>
            <person name="Solden L.M."/>
            <person name="Wrighton K.C."/>
            <person name="He X."/>
            <person name="Shi W."/>
        </authorList>
    </citation>
    <scope>NUCLEOTIDE SEQUENCE [LARGE SCALE GENOMIC DNA]</scope>
    <source>
        <strain evidence="18 19">TM7_CMJM_G6_1_HOT_870</strain>
    </source>
</reference>
<evidence type="ECO:0000259" key="17">
    <source>
        <dbReference type="Pfam" id="PF01746"/>
    </source>
</evidence>
<evidence type="ECO:0000256" key="8">
    <source>
        <dbReference type="ARBA" id="ARBA00022603"/>
    </source>
</evidence>
<dbReference type="Proteomes" id="UP001190925">
    <property type="component" value="Unassembled WGS sequence"/>
</dbReference>
<protein>
    <recommendedName>
        <fullName evidence="6 15">tRNA (guanine-N(1)-)-methyltransferase</fullName>
        <ecNumber evidence="5 15">2.1.1.228</ecNumber>
    </recommendedName>
    <alternativeName>
        <fullName evidence="12 15">M1G-methyltransferase</fullName>
    </alternativeName>
    <alternativeName>
        <fullName evidence="13 15">tRNA [GM37] methyltransferase</fullName>
    </alternativeName>
</protein>
<keyword evidence="19" id="KW-1185">Reference proteome</keyword>
<feature type="binding site" evidence="15">
    <location>
        <position position="113"/>
    </location>
    <ligand>
        <name>S-adenosyl-L-methionine</name>
        <dbReference type="ChEBI" id="CHEBI:59789"/>
    </ligand>
</feature>
<proteinExistence type="inferred from homology"/>
<reference evidence="18 19" key="2">
    <citation type="journal article" date="2020" name="Cell Rep.">
        <title>Acquisition and Adaptation of Ultra-small Parasitic Reduced Genome Bacteria to Mammalian Hosts.</title>
        <authorList>
            <person name="McLean J.S."/>
            <person name="Bor B."/>
            <person name="Kerns K.A."/>
            <person name="Liu Q."/>
            <person name="To T.T."/>
            <person name="Solden L."/>
            <person name="Hendrickson E.L."/>
            <person name="Wrighton K."/>
            <person name="Shi W."/>
            <person name="He X."/>
        </authorList>
    </citation>
    <scope>NUCLEOTIDE SEQUENCE [LARGE SCALE GENOMIC DNA]</scope>
    <source>
        <strain evidence="18 19">TM7_CMJM_G6_1_HOT_870</strain>
    </source>
</reference>
<dbReference type="InterPro" id="IPR029026">
    <property type="entry name" value="tRNA_m1G_MTases_N"/>
</dbReference>
<evidence type="ECO:0000256" key="16">
    <source>
        <dbReference type="RuleBase" id="RU003464"/>
    </source>
</evidence>
<evidence type="ECO:0000256" key="6">
    <source>
        <dbReference type="ARBA" id="ARBA00014679"/>
    </source>
</evidence>
<evidence type="ECO:0000256" key="7">
    <source>
        <dbReference type="ARBA" id="ARBA00022490"/>
    </source>
</evidence>
<dbReference type="InterPro" id="IPR002649">
    <property type="entry name" value="tRNA_m1G_MeTrfase_TrmD"/>
</dbReference>
<evidence type="ECO:0000313" key="18">
    <source>
        <dbReference type="EMBL" id="RYC72945.1"/>
    </source>
</evidence>
<dbReference type="Gene3D" id="3.40.1280.10">
    <property type="match status" value="1"/>
</dbReference>
<evidence type="ECO:0000256" key="4">
    <source>
        <dbReference type="ARBA" id="ARBA00011738"/>
    </source>
</evidence>
<feature type="domain" description="tRNA methyltransferase TRMD/TRM10-type" evidence="17">
    <location>
        <begin position="1"/>
        <end position="211"/>
    </location>
</feature>
<evidence type="ECO:0000256" key="5">
    <source>
        <dbReference type="ARBA" id="ARBA00012807"/>
    </source>
</evidence>
<dbReference type="HAMAP" id="MF_00605">
    <property type="entry name" value="TrmD"/>
    <property type="match status" value="1"/>
</dbReference>
<dbReference type="Gene3D" id="1.10.1270.20">
    <property type="entry name" value="tRNA(m1g37)methyltransferase, domain 2"/>
    <property type="match status" value="1"/>
</dbReference>
<accession>A0ABY0FJ28</accession>
<comment type="subunit">
    <text evidence="4 15 16">Homodimer.</text>
</comment>
<dbReference type="GO" id="GO:0032259">
    <property type="term" value="P:methylation"/>
    <property type="evidence" value="ECO:0007669"/>
    <property type="project" value="UniProtKB-KW"/>
</dbReference>
<dbReference type="GO" id="GO:0052906">
    <property type="term" value="F:tRNA (guanine(37)-N1)-methyltransferase activity"/>
    <property type="evidence" value="ECO:0007669"/>
    <property type="project" value="UniProtKB-EC"/>
</dbReference>
<dbReference type="EMBL" id="PRLK01000001">
    <property type="protein sequence ID" value="RYC72945.1"/>
    <property type="molecule type" value="Genomic_DNA"/>
</dbReference>
<evidence type="ECO:0000256" key="1">
    <source>
        <dbReference type="ARBA" id="ARBA00002634"/>
    </source>
</evidence>
<evidence type="ECO:0000256" key="12">
    <source>
        <dbReference type="ARBA" id="ARBA00029736"/>
    </source>
</evidence>
<comment type="function">
    <text evidence="1 15 16">Specifically methylates guanosine-37 in various tRNAs.</text>
</comment>
<comment type="caution">
    <text evidence="15">Lacks conserved residue(s) required for the propagation of feature annotation.</text>
</comment>
<comment type="similarity">
    <text evidence="3 15 16">Belongs to the RNA methyltransferase TrmD family.</text>
</comment>
<evidence type="ECO:0000256" key="9">
    <source>
        <dbReference type="ARBA" id="ARBA00022679"/>
    </source>
</evidence>
<evidence type="ECO:0000256" key="14">
    <source>
        <dbReference type="ARBA" id="ARBA00047783"/>
    </source>
</evidence>
<dbReference type="CDD" id="cd18080">
    <property type="entry name" value="TrmD-like"/>
    <property type="match status" value="1"/>
</dbReference>
<dbReference type="PIRSF" id="PIRSF000386">
    <property type="entry name" value="tRNA_mtase"/>
    <property type="match status" value="1"/>
</dbReference>
<dbReference type="InterPro" id="IPR023148">
    <property type="entry name" value="tRNA_m1G_MeTrfase_C_sf"/>
</dbReference>
<dbReference type="EC" id="2.1.1.228" evidence="5 15"/>
<keyword evidence="7 15" id="KW-0963">Cytoplasm</keyword>
<keyword evidence="9 15" id="KW-0808">Transferase</keyword>
<organism evidence="18 19">
    <name type="scientific">Candidatus Nanogingivalis gingivitcus</name>
    <dbReference type="NCBI Taxonomy" id="2171992"/>
    <lineage>
        <taxon>Bacteria</taxon>
        <taxon>Candidatus Saccharimonadota</taxon>
        <taxon>Candidatus Nanosyncoccalia</taxon>
        <taxon>Candidatus Nanogingivales</taxon>
        <taxon>Candidatus Nanogingivalaceae</taxon>
        <taxon>Candidatus Nanogingivalis</taxon>
    </lineage>
</organism>
<gene>
    <name evidence="15 18" type="primary">trmD</name>
    <name evidence="18" type="ORF">G6CMJM_00043</name>
</gene>
<evidence type="ECO:0000256" key="13">
    <source>
        <dbReference type="ARBA" id="ARBA00033392"/>
    </source>
</evidence>
<dbReference type="PANTHER" id="PTHR46417:SF1">
    <property type="entry name" value="TRNA (GUANINE-N(1)-)-METHYLTRANSFERASE"/>
    <property type="match status" value="1"/>
</dbReference>
<dbReference type="RefSeq" id="WP_129718481.1">
    <property type="nucleotide sequence ID" value="NZ_PRLK01000001.1"/>
</dbReference>
<sequence>MKIQVITLFPEMFEQVLNSSMMWKAQNNNAVTFSVINLRNFGIGPRKQVDDTPYGGGNGMLLKPEPFFEAIKFAKEKSPNALVIAMTPSKTVLTQKIAENFANEQKDLIIICGHYEGFDERIFTLVDQKISIGQFVLTGGELPAMVLIDTVVRLLPNVLGGEDSALIESYSDGDNIEFPQYTRPAEYQGLKVPEVLLSGHHANIDKWRKENYR</sequence>
<evidence type="ECO:0000256" key="11">
    <source>
        <dbReference type="ARBA" id="ARBA00022694"/>
    </source>
</evidence>
<dbReference type="InterPro" id="IPR016009">
    <property type="entry name" value="tRNA_MeTrfase_TRMD/TRM10"/>
</dbReference>
<evidence type="ECO:0000256" key="10">
    <source>
        <dbReference type="ARBA" id="ARBA00022691"/>
    </source>
</evidence>
<name>A0ABY0FJ28_9BACT</name>
<dbReference type="Pfam" id="PF01746">
    <property type="entry name" value="tRNA_m1G_MT"/>
    <property type="match status" value="1"/>
</dbReference>
<keyword evidence="11 15" id="KW-0819">tRNA processing</keyword>
<comment type="subcellular location">
    <subcellularLocation>
        <location evidence="2 15 16">Cytoplasm</location>
    </subcellularLocation>
</comment>
<evidence type="ECO:0000256" key="2">
    <source>
        <dbReference type="ARBA" id="ARBA00004496"/>
    </source>
</evidence>